<dbReference type="GeneID" id="26623303"/>
<dbReference type="KEGG" id="vg:26623303"/>
<sequence>MIEIRLTEDYNDLSLKALLKRIKRVAPRELTYGLEADMDTTDVNIGDSVPSRGLYVEYSERFTRDLWIIVHPSGYDAYYQGEKYGGESLDEIIHDMFYDDADPFDLDY</sequence>
<organism evidence="1 2">
    <name type="scientific">Staphylococcus phage phiIPLA-RODI</name>
    <dbReference type="NCBI Taxonomy" id="1572703"/>
    <lineage>
        <taxon>Viruses</taxon>
        <taxon>Duplodnaviria</taxon>
        <taxon>Heunggongvirae</taxon>
        <taxon>Uroviricota</taxon>
        <taxon>Caudoviricetes</taxon>
        <taxon>Herelleviridae</taxon>
        <taxon>Twortvirinae</taxon>
        <taxon>Kayvirus</taxon>
        <taxon>Kayvirus rodi</taxon>
    </lineage>
</organism>
<evidence type="ECO:0000313" key="1">
    <source>
        <dbReference type="EMBL" id="AJA42157.1"/>
    </source>
</evidence>
<protein>
    <submittedName>
        <fullName evidence="1">TreE</fullName>
    </submittedName>
</protein>
<accession>A0A0D3MWA6</accession>
<dbReference type="RefSeq" id="YP_009196031.1">
    <property type="nucleotide sequence ID" value="NC_028765.1"/>
</dbReference>
<dbReference type="EMBL" id="KP027446">
    <property type="protein sequence ID" value="AJA42157.1"/>
    <property type="molecule type" value="Genomic_DNA"/>
</dbReference>
<proteinExistence type="predicted"/>
<evidence type="ECO:0000313" key="2">
    <source>
        <dbReference type="Proteomes" id="UP000032690"/>
    </source>
</evidence>
<dbReference type="Proteomes" id="UP000032690">
    <property type="component" value="Segment"/>
</dbReference>
<reference evidence="1 2" key="1">
    <citation type="journal article" date="2015" name="Appl. Environ. Microbiol.">
        <title>Two Phages, phiIPLA-RODI and phiIPLA-C1C, Lyse Mono- and Dual-Species Staphylococcal Biofilms.</title>
        <authorList>
            <person name="Gutierrez D."/>
            <person name="Vandenheuvel D."/>
            <person name="Martinez B."/>
            <person name="Rodriguez A."/>
            <person name="Lavigne R."/>
            <person name="Garcia P."/>
        </authorList>
    </citation>
    <scope>NUCLEOTIDE SEQUENCE [LARGE SCALE GENOMIC DNA]</scope>
</reference>
<keyword evidence="2" id="KW-1185">Reference proteome</keyword>
<name>A0A0D3MWA6_9CAUD</name>